<keyword evidence="2" id="KW-1185">Reference proteome</keyword>
<dbReference type="RefSeq" id="WP_238727353.1">
    <property type="nucleotide sequence ID" value="NZ_JAHQCX010000018.1"/>
</dbReference>
<protein>
    <recommendedName>
        <fullName evidence="3">DUF4314 domain-containing protein</fullName>
    </recommendedName>
</protein>
<evidence type="ECO:0008006" key="3">
    <source>
        <dbReference type="Google" id="ProtNLM"/>
    </source>
</evidence>
<evidence type="ECO:0000313" key="1">
    <source>
        <dbReference type="EMBL" id="MBU9728297.1"/>
    </source>
</evidence>
<accession>A0ABS6KCQ7</accession>
<dbReference type="EMBL" id="JAHQCX010000018">
    <property type="protein sequence ID" value="MBU9728297.1"/>
    <property type="molecule type" value="Genomic_DNA"/>
</dbReference>
<proteinExistence type="predicted"/>
<gene>
    <name evidence="1" type="ORF">KTH90_20035</name>
</gene>
<sequence>MRTGDKVQYIADLHADYTGQLARTEAFDLKNRMVTICFEDGMTLTCFYDEIQEVRDKC</sequence>
<dbReference type="Proteomes" id="UP001314681">
    <property type="component" value="Unassembled WGS sequence"/>
</dbReference>
<organism evidence="1 2">
    <name type="scientific">Diplocloster modestus</name>
    <dbReference type="NCBI Taxonomy" id="2850322"/>
    <lineage>
        <taxon>Bacteria</taxon>
        <taxon>Bacillati</taxon>
        <taxon>Bacillota</taxon>
        <taxon>Clostridia</taxon>
        <taxon>Lachnospirales</taxon>
        <taxon>Lachnospiraceae</taxon>
        <taxon>Diplocloster</taxon>
    </lineage>
</organism>
<name>A0ABS6KCQ7_9FIRM</name>
<comment type="caution">
    <text evidence="1">The sequence shown here is derived from an EMBL/GenBank/DDBJ whole genome shotgun (WGS) entry which is preliminary data.</text>
</comment>
<evidence type="ECO:0000313" key="2">
    <source>
        <dbReference type="Proteomes" id="UP001314681"/>
    </source>
</evidence>
<reference evidence="1 2" key="1">
    <citation type="submission" date="2021-06" db="EMBL/GenBank/DDBJ databases">
        <title>Description of novel taxa of the family Lachnospiraceae.</title>
        <authorList>
            <person name="Chaplin A.V."/>
            <person name="Sokolova S.R."/>
            <person name="Pikina A.P."/>
            <person name="Korzhanova M."/>
            <person name="Belova V."/>
            <person name="Korostin D."/>
            <person name="Efimov B.A."/>
        </authorList>
    </citation>
    <scope>NUCLEOTIDE SEQUENCE [LARGE SCALE GENOMIC DNA]</scope>
    <source>
        <strain evidence="1 2">ASD4241</strain>
    </source>
</reference>